<feature type="transmembrane region" description="Helical" evidence="12">
    <location>
        <begin position="126"/>
        <end position="147"/>
    </location>
</feature>
<dbReference type="EMBL" id="JAPDNT010000027">
    <property type="protein sequence ID" value="MCW3476978.1"/>
    <property type="molecule type" value="Genomic_DNA"/>
</dbReference>
<feature type="transmembrane region" description="Helical" evidence="12">
    <location>
        <begin position="356"/>
        <end position="378"/>
    </location>
</feature>
<feature type="transmembrane region" description="Helical" evidence="12">
    <location>
        <begin position="221"/>
        <end position="238"/>
    </location>
</feature>
<dbReference type="GO" id="GO:0005886">
    <property type="term" value="C:plasma membrane"/>
    <property type="evidence" value="ECO:0007669"/>
    <property type="project" value="UniProtKB-SubCell"/>
</dbReference>
<comment type="caution">
    <text evidence="13">The sequence shown here is derived from an EMBL/GenBank/DDBJ whole genome shotgun (WGS) entry which is preliminary data.</text>
</comment>
<dbReference type="GO" id="GO:0046872">
    <property type="term" value="F:metal ion binding"/>
    <property type="evidence" value="ECO:0007669"/>
    <property type="project" value="UniProtKB-UniRule"/>
</dbReference>
<name>A0AA41YUT9_9PROT</name>
<evidence type="ECO:0000256" key="7">
    <source>
        <dbReference type="ARBA" id="ARBA00022723"/>
    </source>
</evidence>
<feature type="transmembrane region" description="Helical" evidence="12">
    <location>
        <begin position="12"/>
        <end position="35"/>
    </location>
</feature>
<dbReference type="RefSeq" id="WP_264715836.1">
    <property type="nucleotide sequence ID" value="NZ_JAPDNT010000027.1"/>
</dbReference>
<protein>
    <submittedName>
        <fullName evidence="13">Cytochrome ubiquinol oxidase subunit I</fullName>
    </submittedName>
</protein>
<evidence type="ECO:0000256" key="8">
    <source>
        <dbReference type="ARBA" id="ARBA00022982"/>
    </source>
</evidence>
<feature type="transmembrane region" description="Helical" evidence="12">
    <location>
        <begin position="56"/>
        <end position="77"/>
    </location>
</feature>
<proteinExistence type="inferred from homology"/>
<feature type="transmembrane region" description="Helical" evidence="12">
    <location>
        <begin position="398"/>
        <end position="429"/>
    </location>
</feature>
<keyword evidence="4 12" id="KW-1003">Cell membrane</keyword>
<evidence type="ECO:0000256" key="2">
    <source>
        <dbReference type="ARBA" id="ARBA00009819"/>
    </source>
</evidence>
<keyword evidence="3 12" id="KW-0813">Transport</keyword>
<evidence type="ECO:0000256" key="10">
    <source>
        <dbReference type="ARBA" id="ARBA00023004"/>
    </source>
</evidence>
<feature type="transmembrane region" description="Helical" evidence="12">
    <location>
        <begin position="190"/>
        <end position="209"/>
    </location>
</feature>
<evidence type="ECO:0000256" key="9">
    <source>
        <dbReference type="ARBA" id="ARBA00022989"/>
    </source>
</evidence>
<keyword evidence="9 12" id="KW-1133">Transmembrane helix</keyword>
<dbReference type="GO" id="GO:0070069">
    <property type="term" value="C:cytochrome complex"/>
    <property type="evidence" value="ECO:0007669"/>
    <property type="project" value="UniProtKB-UniRule"/>
</dbReference>
<comment type="subcellular location">
    <subcellularLocation>
        <location evidence="12">Cell inner membrane</location>
    </subcellularLocation>
    <subcellularLocation>
        <location evidence="1">Cell membrane</location>
        <topology evidence="1">Multi-pass membrane protein</topology>
    </subcellularLocation>
</comment>
<accession>A0AA41YUT9</accession>
<dbReference type="InterPro" id="IPR002585">
    <property type="entry name" value="Cyt-d_ubiquinol_oxidase_su_1"/>
</dbReference>
<feature type="transmembrane region" description="Helical" evidence="12">
    <location>
        <begin position="320"/>
        <end position="344"/>
    </location>
</feature>
<dbReference type="PANTHER" id="PTHR30365:SF14">
    <property type="entry name" value="CYTOCHROME BD MENAQUINOL OXIDASE SUBUNIT I-RELATED"/>
    <property type="match status" value="1"/>
</dbReference>
<keyword evidence="8 12" id="KW-0249">Electron transport</keyword>
<feature type="transmembrane region" description="Helical" evidence="12">
    <location>
        <begin position="97"/>
        <end position="119"/>
    </location>
</feature>
<dbReference type="PIRSF" id="PIRSF006446">
    <property type="entry name" value="Cyt_quinol_oxidase_1"/>
    <property type="match status" value="1"/>
</dbReference>
<sequence length="466" mass="50751">MPDLQAVFLARVQFAFTLGFHIVLPAFTIGLASYLMVLEGLWLRTRNQVYLDLFRYWVKAFSLSFAMGVVSGLVMSYQFGTNWSAFSDRTGPIVGPMMGYEVLTAFFLEAGFLGIMLFGMQKVGPVLHFMATCIVALGTLISAFWILSANSWMQTPAGYTLTPDGHFLPADWAAAIFNPSFFYRLPHMVLASYLCVAFFVGAVGAWHLLRDPANAASRTMFSMAMWMALLAAPVQIVVGDLHGLNTLHHQPAKIAALEGHWETGRGVPLILVGMPNMATETTDYALEIPYLGSLVLTHELNGEVKGLKDWKPEDRAYSPVVFWAFRIMVGLGFLMAALGVSGFVLRRRARLFTTPWLLRTMVAMAPAGFVALLAGWMVTEVGRQPYTVYGLLRTEHSASPIAAVGVATSLAAFVVVYLIVFGAGFVFLLRQMARPPAAGEPGPPPDLLTRTAGIAPGAVVQPLAGE</sequence>
<dbReference type="Pfam" id="PF01654">
    <property type="entry name" value="Cyt_bd_oxida_I"/>
    <property type="match status" value="1"/>
</dbReference>
<evidence type="ECO:0000256" key="1">
    <source>
        <dbReference type="ARBA" id="ARBA00004651"/>
    </source>
</evidence>
<keyword evidence="14" id="KW-1185">Reference proteome</keyword>
<evidence type="ECO:0000256" key="6">
    <source>
        <dbReference type="ARBA" id="ARBA00022692"/>
    </source>
</evidence>
<dbReference type="Proteomes" id="UP001165679">
    <property type="component" value="Unassembled WGS sequence"/>
</dbReference>
<evidence type="ECO:0000256" key="3">
    <source>
        <dbReference type="ARBA" id="ARBA00022448"/>
    </source>
</evidence>
<dbReference type="PANTHER" id="PTHR30365">
    <property type="entry name" value="CYTOCHROME D UBIQUINOL OXIDASE"/>
    <property type="match status" value="1"/>
</dbReference>
<dbReference type="AlphaFoldDB" id="A0AA41YUT9"/>
<keyword evidence="11 12" id="KW-0472">Membrane</keyword>
<keyword evidence="6 12" id="KW-0812">Transmembrane</keyword>
<reference evidence="13" key="2">
    <citation type="submission" date="2022-10" db="EMBL/GenBank/DDBJ databases">
        <authorList>
            <person name="Trinh H.N."/>
        </authorList>
    </citation>
    <scope>NUCLEOTIDE SEQUENCE</scope>
    <source>
        <strain evidence="13">RN2-1</strain>
    </source>
</reference>
<organism evidence="13 14">
    <name type="scientific">Limobrevibacterium gyesilva</name>
    <dbReference type="NCBI Taxonomy" id="2991712"/>
    <lineage>
        <taxon>Bacteria</taxon>
        <taxon>Pseudomonadati</taxon>
        <taxon>Pseudomonadota</taxon>
        <taxon>Alphaproteobacteria</taxon>
        <taxon>Acetobacterales</taxon>
        <taxon>Acetobacteraceae</taxon>
        <taxon>Limobrevibacterium</taxon>
    </lineage>
</organism>
<keyword evidence="5 12" id="KW-0349">Heme</keyword>
<evidence type="ECO:0000313" key="13">
    <source>
        <dbReference type="EMBL" id="MCW3476978.1"/>
    </source>
</evidence>
<keyword evidence="7 12" id="KW-0479">Metal-binding</keyword>
<reference evidence="13" key="1">
    <citation type="submission" date="2022-09" db="EMBL/GenBank/DDBJ databases">
        <title>Rhodovastum sp. nov. RN2-1 isolated from soil in Seongnam, South Korea.</title>
        <authorList>
            <person name="Le N.T."/>
        </authorList>
    </citation>
    <scope>NUCLEOTIDE SEQUENCE</scope>
    <source>
        <strain evidence="13">RN2-1</strain>
    </source>
</reference>
<dbReference type="GO" id="GO:0016682">
    <property type="term" value="F:oxidoreductase activity, acting on diphenols and related substances as donors, oxygen as acceptor"/>
    <property type="evidence" value="ECO:0007669"/>
    <property type="project" value="TreeGrafter"/>
</dbReference>
<evidence type="ECO:0000256" key="5">
    <source>
        <dbReference type="ARBA" id="ARBA00022617"/>
    </source>
</evidence>
<evidence type="ECO:0000256" key="4">
    <source>
        <dbReference type="ARBA" id="ARBA00022475"/>
    </source>
</evidence>
<keyword evidence="10 12" id="KW-0408">Iron</keyword>
<dbReference type="GO" id="GO:0020037">
    <property type="term" value="F:heme binding"/>
    <property type="evidence" value="ECO:0007669"/>
    <property type="project" value="TreeGrafter"/>
</dbReference>
<evidence type="ECO:0000256" key="11">
    <source>
        <dbReference type="ARBA" id="ARBA00023136"/>
    </source>
</evidence>
<gene>
    <name evidence="13" type="ORF">OL599_20635</name>
</gene>
<dbReference type="GO" id="GO:0019646">
    <property type="term" value="P:aerobic electron transport chain"/>
    <property type="evidence" value="ECO:0007669"/>
    <property type="project" value="InterPro"/>
</dbReference>
<comment type="similarity">
    <text evidence="2 12">Belongs to the cytochrome ubiquinol oxidase subunit 1 family.</text>
</comment>
<evidence type="ECO:0000313" key="14">
    <source>
        <dbReference type="Proteomes" id="UP001165679"/>
    </source>
</evidence>
<dbReference type="GO" id="GO:0009055">
    <property type="term" value="F:electron transfer activity"/>
    <property type="evidence" value="ECO:0007669"/>
    <property type="project" value="UniProtKB-UniRule"/>
</dbReference>
<evidence type="ECO:0000256" key="12">
    <source>
        <dbReference type="PIRNR" id="PIRNR006446"/>
    </source>
</evidence>